<reference evidence="2" key="1">
    <citation type="submission" date="2025-08" db="UniProtKB">
        <authorList>
            <consortium name="RefSeq"/>
        </authorList>
    </citation>
    <scope>IDENTIFICATION</scope>
    <source>
        <tissue evidence="2">Muscle</tissue>
    </source>
</reference>
<gene>
    <name evidence="2" type="primary">LOC104954803</name>
</gene>
<dbReference type="GeneID" id="104954803"/>
<dbReference type="InterPro" id="IPR051561">
    <property type="entry name" value="FRAS1_ECM"/>
</dbReference>
<organism evidence="1 2">
    <name type="scientific">Notothenia coriiceps</name>
    <name type="common">black rockcod</name>
    <dbReference type="NCBI Taxonomy" id="8208"/>
    <lineage>
        <taxon>Eukaryota</taxon>
        <taxon>Metazoa</taxon>
        <taxon>Chordata</taxon>
        <taxon>Craniata</taxon>
        <taxon>Vertebrata</taxon>
        <taxon>Euteleostomi</taxon>
        <taxon>Actinopterygii</taxon>
        <taxon>Neopterygii</taxon>
        <taxon>Teleostei</taxon>
        <taxon>Neoteleostei</taxon>
        <taxon>Acanthomorphata</taxon>
        <taxon>Eupercaria</taxon>
        <taxon>Perciformes</taxon>
        <taxon>Notothenioidei</taxon>
        <taxon>Nototheniidae</taxon>
        <taxon>Notothenia</taxon>
    </lineage>
</organism>
<dbReference type="AlphaFoldDB" id="A0A6I9NW83"/>
<dbReference type="Proteomes" id="UP000504611">
    <property type="component" value="Unplaced"/>
</dbReference>
<dbReference type="KEGG" id="ncc:104954803"/>
<keyword evidence="1" id="KW-1185">Reference proteome</keyword>
<protein>
    <submittedName>
        <fullName evidence="2">Chondroitin sulfate proteoglycan 4-like</fullName>
    </submittedName>
</protein>
<dbReference type="Pfam" id="PF16184">
    <property type="entry name" value="Cadherin_3"/>
    <property type="match status" value="1"/>
</dbReference>
<feature type="non-terminal residue" evidence="2">
    <location>
        <position position="1"/>
    </location>
</feature>
<accession>A0A6I9NW83</accession>
<evidence type="ECO:0000313" key="1">
    <source>
        <dbReference type="Proteomes" id="UP000504611"/>
    </source>
</evidence>
<feature type="non-terminal residue" evidence="2">
    <location>
        <position position="110"/>
    </location>
</feature>
<proteinExistence type="predicted"/>
<dbReference type="OrthoDB" id="9026019at2759"/>
<dbReference type="PANTHER" id="PTHR45739:SF13">
    <property type="entry name" value="CHONDROITIN SULFATE PROTEOGLYCAN 4"/>
    <property type="match status" value="1"/>
</dbReference>
<dbReference type="GO" id="GO:0009653">
    <property type="term" value="P:anatomical structure morphogenesis"/>
    <property type="evidence" value="ECO:0007669"/>
    <property type="project" value="TreeGrafter"/>
</dbReference>
<name>A0A6I9NW83_9TELE</name>
<dbReference type="RefSeq" id="XP_010780292.1">
    <property type="nucleotide sequence ID" value="XM_010781990.1"/>
</dbReference>
<sequence>VLAGEEADITSSMLNTEDADTAAEQLVYSVELLTNGMVALKEAPEEELLNFTQSHINKGEVIFIHEGEESGGFSFTVTDGEHTSPLYQFVVTARPLTITMVTQEELMVFP</sequence>
<dbReference type="PANTHER" id="PTHR45739">
    <property type="entry name" value="MATRIX PROTEIN, PUTATIVE-RELATED"/>
    <property type="match status" value="1"/>
</dbReference>
<evidence type="ECO:0000313" key="2">
    <source>
        <dbReference type="RefSeq" id="XP_010780292.1"/>
    </source>
</evidence>